<dbReference type="PANTHER" id="PTHR43193:SF2">
    <property type="entry name" value="POLYFERREDOXIN PROTEIN FWDF"/>
    <property type="match status" value="1"/>
</dbReference>
<dbReference type="EMBL" id="AGEH01000014">
    <property type="protein sequence ID" value="EHO77589.1"/>
    <property type="molecule type" value="Genomic_DNA"/>
</dbReference>
<evidence type="ECO:0000256" key="2">
    <source>
        <dbReference type="ARBA" id="ARBA00023004"/>
    </source>
</evidence>
<proteinExistence type="predicted"/>
<comment type="caution">
    <text evidence="5">The sequence shown here is derived from an EMBL/GenBank/DDBJ whole genome shotgun (WGS) entry which is preliminary data.</text>
</comment>
<protein>
    <recommendedName>
        <fullName evidence="4">4Fe-4S ferredoxin-type domain-containing protein</fullName>
    </recommendedName>
</protein>
<dbReference type="Gene3D" id="3.30.70.20">
    <property type="match status" value="1"/>
</dbReference>
<evidence type="ECO:0000313" key="5">
    <source>
        <dbReference type="EMBL" id="EHO77589.1"/>
    </source>
</evidence>
<dbReference type="Pfam" id="PF12838">
    <property type="entry name" value="Fer4_7"/>
    <property type="match status" value="1"/>
</dbReference>
<dbReference type="GO" id="GO:0046872">
    <property type="term" value="F:metal ion binding"/>
    <property type="evidence" value="ECO:0007669"/>
    <property type="project" value="UniProtKB-KW"/>
</dbReference>
<accession>H1HFR6</accession>
<dbReference type="PATRIC" id="fig|999414.3.peg.1314"/>
<dbReference type="RefSeq" id="WP_005910062.1">
    <property type="nucleotide sequence ID" value="NZ_JH594451.1"/>
</dbReference>
<organism evidence="5 6">
    <name type="scientific">Fusobacterium animalis F0419</name>
    <dbReference type="NCBI Taxonomy" id="999414"/>
    <lineage>
        <taxon>Bacteria</taxon>
        <taxon>Fusobacteriati</taxon>
        <taxon>Fusobacteriota</taxon>
        <taxon>Fusobacteriia</taxon>
        <taxon>Fusobacteriales</taxon>
        <taxon>Fusobacteriaceae</taxon>
        <taxon>Fusobacterium</taxon>
    </lineage>
</organism>
<feature type="domain" description="4Fe-4S ferredoxin-type" evidence="4">
    <location>
        <begin position="2"/>
        <end position="31"/>
    </location>
</feature>
<dbReference type="InterPro" id="IPR017896">
    <property type="entry name" value="4Fe4S_Fe-S-bd"/>
</dbReference>
<dbReference type="PANTHER" id="PTHR43193">
    <property type="match status" value="1"/>
</dbReference>
<dbReference type="PROSITE" id="PS51379">
    <property type="entry name" value="4FE4S_FER_2"/>
    <property type="match status" value="2"/>
</dbReference>
<keyword evidence="3" id="KW-0411">Iron-sulfur</keyword>
<dbReference type="SUPFAM" id="SSF54862">
    <property type="entry name" value="4Fe-4S ferredoxins"/>
    <property type="match status" value="1"/>
</dbReference>
<dbReference type="GO" id="GO:0051536">
    <property type="term" value="F:iron-sulfur cluster binding"/>
    <property type="evidence" value="ECO:0007669"/>
    <property type="project" value="UniProtKB-KW"/>
</dbReference>
<reference evidence="5 6" key="1">
    <citation type="submission" date="2011-12" db="EMBL/GenBank/DDBJ databases">
        <title>The Genome Sequence of Fusobacterium nucleatum subsp. animalis OT 420.</title>
        <authorList>
            <consortium name="The Broad Institute Genome Sequencing Platform"/>
            <person name="Earl A."/>
            <person name="Ward D."/>
            <person name="Feldgarden M."/>
            <person name="Gevers D."/>
            <person name="Izard J."/>
            <person name="Blanton J.M."/>
            <person name="Mathney J."/>
            <person name="Tanner A.C."/>
            <person name="Dewhirst F.E."/>
            <person name="Young S.K."/>
            <person name="Zeng Q."/>
            <person name="Gargeya S."/>
            <person name="Fitzgerald M."/>
            <person name="Haas B."/>
            <person name="Abouelleil A."/>
            <person name="Alvarado L."/>
            <person name="Arachchi H.M."/>
            <person name="Berlin A."/>
            <person name="Chapman S.B."/>
            <person name="Gearin G."/>
            <person name="Goldberg J."/>
            <person name="Griggs A."/>
            <person name="Gujja S."/>
            <person name="Hansen M."/>
            <person name="Heiman D."/>
            <person name="Howarth C."/>
            <person name="Larimer J."/>
            <person name="Lui A."/>
            <person name="MacDonald P.J.P."/>
            <person name="McCowen C."/>
            <person name="Montmayeur A."/>
            <person name="Murphy C."/>
            <person name="Neiman D."/>
            <person name="Pearson M."/>
            <person name="Priest M."/>
            <person name="Roberts A."/>
            <person name="Saif S."/>
            <person name="Shea T."/>
            <person name="Sisk P."/>
            <person name="Stolte C."/>
            <person name="Sykes S."/>
            <person name="Wortman J."/>
            <person name="Nusbaum C."/>
            <person name="Birren B."/>
        </authorList>
    </citation>
    <scope>NUCLEOTIDE SEQUENCE [LARGE SCALE GENOMIC DNA]</scope>
    <source>
        <strain evidence="6">F0419</strain>
    </source>
</reference>
<evidence type="ECO:0000313" key="6">
    <source>
        <dbReference type="Proteomes" id="UP000004565"/>
    </source>
</evidence>
<dbReference type="Proteomes" id="UP000004565">
    <property type="component" value="Unassembled WGS sequence"/>
</dbReference>
<evidence type="ECO:0000256" key="1">
    <source>
        <dbReference type="ARBA" id="ARBA00022723"/>
    </source>
</evidence>
<dbReference type="Pfam" id="PF04432">
    <property type="entry name" value="FrhB_FdhB_C"/>
    <property type="match status" value="1"/>
</dbReference>
<keyword evidence="1" id="KW-0479">Metal-binding</keyword>
<dbReference type="PROSITE" id="PS00198">
    <property type="entry name" value="4FE4S_FER_1"/>
    <property type="match status" value="1"/>
</dbReference>
<gene>
    <name evidence="5" type="ORF">HMPREF9942_01317</name>
</gene>
<evidence type="ECO:0000259" key="4">
    <source>
        <dbReference type="PROSITE" id="PS51379"/>
    </source>
</evidence>
<dbReference type="AlphaFoldDB" id="H1HFR6"/>
<sequence length="394" mass="45996">MIDKVIKKNECCGCYGCFNICPTRCIEMKKDEEGFVYPKVDYDKCIHCEMCIKVCPALGERKYEKTALKDPEVYASYTKDNEIRLDSTSGGIFTEVAKIFIENNGIVYGAIYDENHKIVHYRGESKEDIDKIRQSKYAQSDIGENYISAKKDLIAGKKVLFVGTPCHIAALKRFLIKDYDNLYTIDFLCRGVNSPEAYKNYLESMKKRYNSNIKKVIFKNKTYGWHRFSTKLIFENGKEYIQDRYHDSYMRGYLEGTLFMRPSCHECKYKDLPRYADVTVGDFWGIEKVRPDLDQNRGTSIYMINTSKGLEMFEKIKENLIFSKMKLEDIYLGNKALTVITTLTDKQKKMRAKFFEKYQKEDFVDLVEGILKPTTSEIIIRKTKDIVKKIIGRK</sequence>
<feature type="domain" description="4Fe-4S ferredoxin-type" evidence="4">
    <location>
        <begin position="36"/>
        <end position="66"/>
    </location>
</feature>
<keyword evidence="2" id="KW-0408">Iron</keyword>
<dbReference type="HOGENOM" id="CLU_037958_1_0_0"/>
<evidence type="ECO:0000256" key="3">
    <source>
        <dbReference type="ARBA" id="ARBA00023014"/>
    </source>
</evidence>
<dbReference type="InterPro" id="IPR007525">
    <property type="entry name" value="FrhB_FdhB_C"/>
</dbReference>
<name>H1HFR6_9FUSO</name>
<dbReference type="InterPro" id="IPR017900">
    <property type="entry name" value="4Fe4S_Fe_S_CS"/>
</dbReference>
<dbReference type="InterPro" id="IPR052977">
    <property type="entry name" value="Polyferredoxin-like_ET"/>
</dbReference>